<feature type="transmembrane region" description="Helical" evidence="1">
    <location>
        <begin position="92"/>
        <end position="110"/>
    </location>
</feature>
<gene>
    <name evidence="2" type="ORF">RJN63_21295</name>
</gene>
<keyword evidence="1" id="KW-1133">Transmembrane helix</keyword>
<keyword evidence="1" id="KW-0812">Transmembrane</keyword>
<protein>
    <recommendedName>
        <fullName evidence="3">Transmembrane protein</fullName>
    </recommendedName>
</protein>
<keyword evidence="1" id="KW-0472">Membrane</keyword>
<evidence type="ECO:0008006" key="3">
    <source>
        <dbReference type="Google" id="ProtNLM"/>
    </source>
</evidence>
<feature type="transmembrane region" description="Helical" evidence="1">
    <location>
        <begin position="53"/>
        <end position="71"/>
    </location>
</feature>
<name>A0AAE4K7Z0_9BURK</name>
<dbReference type="EMBL" id="JAVRAA010000013">
    <property type="protein sequence ID" value="MDT0339384.1"/>
    <property type="molecule type" value="Genomic_DNA"/>
</dbReference>
<dbReference type="AlphaFoldDB" id="A0AAE4K7Z0"/>
<evidence type="ECO:0000256" key="1">
    <source>
        <dbReference type="SAM" id="Phobius"/>
    </source>
</evidence>
<dbReference type="RefSeq" id="WP_310837570.1">
    <property type="nucleotide sequence ID" value="NZ_JAVLSM010000006.1"/>
</dbReference>
<comment type="caution">
    <text evidence="2">The sequence shown here is derived from an EMBL/GenBank/DDBJ whole genome shotgun (WGS) entry which is preliminary data.</text>
</comment>
<reference evidence="2" key="1">
    <citation type="submission" date="2023-02" db="EMBL/GenBank/DDBJ databases">
        <title>Description of Herbaspirillum huttiense subsp. nephrolepsisexaltata and Herbaspirillum huttiense subsp. lycopersicon.</title>
        <authorList>
            <person name="Poudel M."/>
            <person name="Sharma A."/>
            <person name="Goss E."/>
            <person name="Tapia J.H."/>
            <person name="Harmon C.M."/>
            <person name="Jones J.B."/>
        </authorList>
    </citation>
    <scope>NUCLEOTIDE SEQUENCE</scope>
    <source>
        <strain evidence="2">NC40101</strain>
    </source>
</reference>
<evidence type="ECO:0000313" key="2">
    <source>
        <dbReference type="EMBL" id="MDT0339384.1"/>
    </source>
</evidence>
<sequence>MSKRLKYPDLLFAAILFAASLVFRGLVLSSGYTLLLIVPLWMLIWHYALPTRTGWILILVFLLLPFLLVLQNEWQRAGLRLDLASMDVARRFLAYELVWSAAWVIFTAYASQVTREDA</sequence>
<accession>A0AAE4K7Z0</accession>
<organism evidence="2">
    <name type="scientific">Herbaspirillum huttiense subsp. nephrolepidis</name>
    <dbReference type="NCBI Taxonomy" id="3075126"/>
    <lineage>
        <taxon>Bacteria</taxon>
        <taxon>Pseudomonadati</taxon>
        <taxon>Pseudomonadota</taxon>
        <taxon>Betaproteobacteria</taxon>
        <taxon>Burkholderiales</taxon>
        <taxon>Oxalobacteraceae</taxon>
        <taxon>Herbaspirillum</taxon>
    </lineage>
</organism>
<proteinExistence type="predicted"/>